<feature type="coiled-coil region" evidence="1">
    <location>
        <begin position="275"/>
        <end position="351"/>
    </location>
</feature>
<dbReference type="GO" id="GO:1990904">
    <property type="term" value="C:ribonucleoprotein complex"/>
    <property type="evidence" value="ECO:0007669"/>
    <property type="project" value="TreeGrafter"/>
</dbReference>
<gene>
    <name evidence="3" type="ORF">FGO68_gene14339</name>
</gene>
<dbReference type="Gene3D" id="6.10.250.920">
    <property type="match status" value="1"/>
</dbReference>
<feature type="compositionally biased region" description="Basic and acidic residues" evidence="2">
    <location>
        <begin position="198"/>
        <end position="211"/>
    </location>
</feature>
<feature type="region of interest" description="Disordered" evidence="2">
    <location>
        <begin position="555"/>
        <end position="638"/>
    </location>
</feature>
<dbReference type="OrthoDB" id="10261749at2759"/>
<dbReference type="PANTHER" id="PTHR31027">
    <property type="entry name" value="NUCLEAR SEGREGATION PROTEIN BFR1"/>
    <property type="match status" value="1"/>
</dbReference>
<name>A0A8J8NUM5_HALGN</name>
<feature type="region of interest" description="Disordered" evidence="2">
    <location>
        <begin position="1"/>
        <end position="87"/>
    </location>
</feature>
<evidence type="ECO:0000313" key="4">
    <source>
        <dbReference type="Proteomes" id="UP000785679"/>
    </source>
</evidence>
<proteinExistence type="predicted"/>
<feature type="compositionally biased region" description="Basic and acidic residues" evidence="2">
    <location>
        <begin position="8"/>
        <end position="19"/>
    </location>
</feature>
<reference evidence="3" key="1">
    <citation type="submission" date="2019-06" db="EMBL/GenBank/DDBJ databases">
        <authorList>
            <person name="Zheng W."/>
        </authorList>
    </citation>
    <scope>NUCLEOTIDE SEQUENCE</scope>
    <source>
        <strain evidence="3">QDHG01</strain>
    </source>
</reference>
<feature type="compositionally biased region" description="Gly residues" evidence="2">
    <location>
        <begin position="573"/>
        <end position="605"/>
    </location>
</feature>
<keyword evidence="4" id="KW-1185">Reference proteome</keyword>
<protein>
    <submittedName>
        <fullName evidence="3">Uncharacterized protein</fullName>
    </submittedName>
</protein>
<feature type="compositionally biased region" description="Basic and acidic residues" evidence="2">
    <location>
        <begin position="562"/>
        <end position="572"/>
    </location>
</feature>
<feature type="compositionally biased region" description="Polar residues" evidence="2">
    <location>
        <begin position="212"/>
        <end position="225"/>
    </location>
</feature>
<dbReference type="PANTHER" id="PTHR31027:SF2">
    <property type="entry name" value="LEBERCILIN DOMAIN-CONTAINING PROTEIN"/>
    <property type="match status" value="1"/>
</dbReference>
<keyword evidence="1" id="KW-0175">Coiled coil</keyword>
<comment type="caution">
    <text evidence="3">The sequence shown here is derived from an EMBL/GenBank/DDBJ whole genome shotgun (WGS) entry which is preliminary data.</text>
</comment>
<sequence length="651" mass="74944">MSEAVQYQKREGAGEDKKPRGAYRGGRGGRGGAAEGGDRPRTAYQGGERRERKEGDKPLYQKRKEGGEDRKEGEGKKERKEQDKDSWVYKFHYMERPKYDKFEVTLETEVPAPIPKEQRKRQPDRTEFDNKMRALDAQIETLKNKIQSIITKKKEVREGGKMKGSQVTFKDFLKGKSEELSILRDKKKTFHLQSDNIKAKIEERQRERDNIQKNLPSERSSQNPEALQKLIDDLQRRYETTTLKSGDEKKIMAEIKKHKDNIPNAKRLQELKPIIDELYAQRKEVSASINALKIEIEAKSTELDAVRKELDDAREQKDEVHQQLEKLDADYDKVKAEITALYAQKDQLREDHHKARLEFELEMDLVRHNEWIAYEKERLLARDKAREERLAQRKAQLANRPNPYEKEIEVTESLIKYCEHMRKRLGLVQTEESIKEERKDIINNLHKETVMKKLQGGQIESVMSKREREEAAMIKVGGGKKGAKKPKVKAPETEEDPFQNIDISLIKEFGFLKVSPPRDKSQLEAKLAELNTKLAEFVKAGEERLKAEEEQVMAGTIEEPVEEQKDHEERHYGGGFRGGRGGRGGFRGGRGGRGGNRGGRPGTTTGGDRRREEEDDVYVSSGDEGAQQHKAKRTTNKKENLALDDCNYPTL</sequence>
<dbReference type="Proteomes" id="UP000785679">
    <property type="component" value="Unassembled WGS sequence"/>
</dbReference>
<dbReference type="GO" id="GO:0042175">
    <property type="term" value="C:nuclear outer membrane-endoplasmic reticulum membrane network"/>
    <property type="evidence" value="ECO:0007669"/>
    <property type="project" value="TreeGrafter"/>
</dbReference>
<dbReference type="GO" id="GO:0003729">
    <property type="term" value="F:mRNA binding"/>
    <property type="evidence" value="ECO:0007669"/>
    <property type="project" value="TreeGrafter"/>
</dbReference>
<feature type="region of interest" description="Disordered" evidence="2">
    <location>
        <begin position="198"/>
        <end position="225"/>
    </location>
</feature>
<feature type="compositionally biased region" description="Gly residues" evidence="2">
    <location>
        <begin position="23"/>
        <end position="35"/>
    </location>
</feature>
<dbReference type="InterPro" id="IPR039604">
    <property type="entry name" value="Bfr1"/>
</dbReference>
<evidence type="ECO:0000256" key="1">
    <source>
        <dbReference type="SAM" id="Coils"/>
    </source>
</evidence>
<feature type="compositionally biased region" description="Basic and acidic residues" evidence="2">
    <location>
        <begin position="116"/>
        <end position="129"/>
    </location>
</feature>
<dbReference type="GO" id="GO:0005783">
    <property type="term" value="C:endoplasmic reticulum"/>
    <property type="evidence" value="ECO:0007669"/>
    <property type="project" value="TreeGrafter"/>
</dbReference>
<organism evidence="3 4">
    <name type="scientific">Halteria grandinella</name>
    <dbReference type="NCBI Taxonomy" id="5974"/>
    <lineage>
        <taxon>Eukaryota</taxon>
        <taxon>Sar</taxon>
        <taxon>Alveolata</taxon>
        <taxon>Ciliophora</taxon>
        <taxon>Intramacronucleata</taxon>
        <taxon>Spirotrichea</taxon>
        <taxon>Stichotrichia</taxon>
        <taxon>Sporadotrichida</taxon>
        <taxon>Halteriidae</taxon>
        <taxon>Halteria</taxon>
    </lineage>
</organism>
<dbReference type="EMBL" id="RRYP01005109">
    <property type="protein sequence ID" value="TNV82312.1"/>
    <property type="molecule type" value="Genomic_DNA"/>
</dbReference>
<feature type="compositionally biased region" description="Basic and acidic residues" evidence="2">
    <location>
        <begin position="36"/>
        <end position="87"/>
    </location>
</feature>
<dbReference type="AlphaFoldDB" id="A0A8J8NUM5"/>
<feature type="region of interest" description="Disordered" evidence="2">
    <location>
        <begin position="109"/>
        <end position="129"/>
    </location>
</feature>
<dbReference type="GO" id="GO:0008298">
    <property type="term" value="P:intracellular mRNA localization"/>
    <property type="evidence" value="ECO:0007669"/>
    <property type="project" value="TreeGrafter"/>
</dbReference>
<evidence type="ECO:0000256" key="2">
    <source>
        <dbReference type="SAM" id="MobiDB-lite"/>
    </source>
</evidence>
<evidence type="ECO:0000313" key="3">
    <source>
        <dbReference type="EMBL" id="TNV82312.1"/>
    </source>
</evidence>
<accession>A0A8J8NUM5</accession>